<dbReference type="GeneID" id="123412485"/>
<evidence type="ECO:0000256" key="1">
    <source>
        <dbReference type="SAM" id="MobiDB-lite"/>
    </source>
</evidence>
<proteinExistence type="evidence at transcript level"/>
<dbReference type="KEGG" id="hvg:123412485"/>
<organism evidence="2">
    <name type="scientific">Hordeum vulgare subsp. vulgare</name>
    <name type="common">Domesticated barley</name>
    <dbReference type="NCBI Taxonomy" id="112509"/>
    <lineage>
        <taxon>Eukaryota</taxon>
        <taxon>Viridiplantae</taxon>
        <taxon>Streptophyta</taxon>
        <taxon>Embryophyta</taxon>
        <taxon>Tracheophyta</taxon>
        <taxon>Spermatophyta</taxon>
        <taxon>Magnoliopsida</taxon>
        <taxon>Liliopsida</taxon>
        <taxon>Poales</taxon>
        <taxon>Poaceae</taxon>
        <taxon>BOP clade</taxon>
        <taxon>Pooideae</taxon>
        <taxon>Triticodae</taxon>
        <taxon>Triticeae</taxon>
        <taxon>Hordeinae</taxon>
        <taxon>Hordeum</taxon>
    </lineage>
</organism>
<feature type="compositionally biased region" description="Basic residues" evidence="1">
    <location>
        <begin position="34"/>
        <end position="43"/>
    </location>
</feature>
<accession>F2DEZ5</accession>
<dbReference type="AlphaFoldDB" id="F2DEZ5"/>
<evidence type="ECO:0000313" key="2">
    <source>
        <dbReference type="EMBL" id="BAJ93666.1"/>
    </source>
</evidence>
<protein>
    <submittedName>
        <fullName evidence="2">Predicted protein</fullName>
    </submittedName>
</protein>
<dbReference type="EMBL" id="AK362462">
    <property type="protein sequence ID" value="BAJ93666.1"/>
    <property type="molecule type" value="mRNA"/>
</dbReference>
<sequence length="135" mass="16297">MDDNAVGEKRVLETDDQRSPGEPPRRNWGARRSVPNRRPMRPPRRWVVASRSWMTEKGTRPRGLCRRRRVAAMRLWRSDKGTPVAMRWYLMWPGMRRPWIHQQAMINRMLGMEQRRGTGRHPQQNPMRMLICLWR</sequence>
<reference evidence="2" key="1">
    <citation type="journal article" date="2011" name="Plant Physiol.">
        <title>Comprehensive sequence analysis of 24,783 barley full-length cDNAs derived from 12 clone libraries.</title>
        <authorList>
            <person name="Matsumoto T."/>
            <person name="Tanaka T."/>
            <person name="Sakai H."/>
            <person name="Amano N."/>
            <person name="Kanamori H."/>
            <person name="Kurita K."/>
            <person name="Kikuta A."/>
            <person name="Kamiya K."/>
            <person name="Yamamoto M."/>
            <person name="Ikawa H."/>
            <person name="Fujii N."/>
            <person name="Hori K."/>
            <person name="Itoh T."/>
            <person name="Sato K."/>
        </authorList>
    </citation>
    <scope>NUCLEOTIDE SEQUENCE</scope>
    <source>
        <tissue evidence="2">Shoot and root</tissue>
    </source>
</reference>
<feature type="region of interest" description="Disordered" evidence="1">
    <location>
        <begin position="1"/>
        <end position="43"/>
    </location>
</feature>
<feature type="compositionally biased region" description="Basic and acidic residues" evidence="1">
    <location>
        <begin position="1"/>
        <end position="25"/>
    </location>
</feature>
<name>F2DEZ5_HORVV</name>
<dbReference type="RefSeq" id="XP_044961368.1">
    <property type="nucleotide sequence ID" value="XM_045105433.1"/>
</dbReference>